<dbReference type="PRINTS" id="PR00255">
    <property type="entry name" value="NATPEPTIDER"/>
</dbReference>
<keyword evidence="7" id="KW-0342">GTP-binding</keyword>
<keyword evidence="12" id="KW-0141">cGMP biosynthesis</keyword>
<dbReference type="SUPFAM" id="SSF56112">
    <property type="entry name" value="Protein kinase-like (PK-like)"/>
    <property type="match status" value="1"/>
</dbReference>
<dbReference type="InterPro" id="IPR001245">
    <property type="entry name" value="Ser-Thr/Tyr_kinase_cat_dom"/>
</dbReference>
<dbReference type="PANTHER" id="PTHR11920">
    <property type="entry name" value="GUANYLYL CYCLASE"/>
    <property type="match status" value="1"/>
</dbReference>
<evidence type="ECO:0000256" key="4">
    <source>
        <dbReference type="ARBA" id="ARBA00022729"/>
    </source>
</evidence>
<dbReference type="InterPro" id="IPR001828">
    <property type="entry name" value="ANF_lig-bd_rcpt"/>
</dbReference>
<evidence type="ECO:0000259" key="14">
    <source>
        <dbReference type="PROSITE" id="PS50011"/>
    </source>
</evidence>
<evidence type="ECO:0000256" key="9">
    <source>
        <dbReference type="ARBA" id="ARBA00023170"/>
    </source>
</evidence>
<dbReference type="Proteomes" id="UP000694865">
    <property type="component" value="Unplaced"/>
</dbReference>
<dbReference type="GeneID" id="102807599"/>
<evidence type="ECO:0000256" key="12">
    <source>
        <dbReference type="ARBA" id="ARBA00023293"/>
    </source>
</evidence>
<keyword evidence="10" id="KW-0325">Glycoprotein</keyword>
<gene>
    <name evidence="16" type="primary">LOC102807599</name>
</gene>
<evidence type="ECO:0000256" key="5">
    <source>
        <dbReference type="ARBA" id="ARBA00022741"/>
    </source>
</evidence>
<dbReference type="InterPro" id="IPR050401">
    <property type="entry name" value="Cyclic_nucleotide_synthase"/>
</dbReference>
<dbReference type="PROSITE" id="PS50011">
    <property type="entry name" value="PROTEIN_KINASE_DOM"/>
    <property type="match status" value="1"/>
</dbReference>
<feature type="domain" description="Protein kinase" evidence="14">
    <location>
        <begin position="216"/>
        <end position="459"/>
    </location>
</feature>
<evidence type="ECO:0000256" key="6">
    <source>
        <dbReference type="ARBA" id="ARBA00022989"/>
    </source>
</evidence>
<dbReference type="Pfam" id="PF07714">
    <property type="entry name" value="PK_Tyr_Ser-Thr"/>
    <property type="match status" value="1"/>
</dbReference>
<keyword evidence="6 13" id="KW-1133">Transmembrane helix</keyword>
<organism evidence="15 16">
    <name type="scientific">Saccoglossus kowalevskii</name>
    <name type="common">Acorn worm</name>
    <dbReference type="NCBI Taxonomy" id="10224"/>
    <lineage>
        <taxon>Eukaryota</taxon>
        <taxon>Metazoa</taxon>
        <taxon>Hemichordata</taxon>
        <taxon>Enteropneusta</taxon>
        <taxon>Harrimaniidae</taxon>
        <taxon>Saccoglossus</taxon>
    </lineage>
</organism>
<keyword evidence="11" id="KW-0456">Lyase</keyword>
<proteinExistence type="predicted"/>
<feature type="non-terminal residue" evidence="16">
    <location>
        <position position="459"/>
    </location>
</feature>
<dbReference type="RefSeq" id="XP_006825072.1">
    <property type="nucleotide sequence ID" value="XM_006825009.1"/>
</dbReference>
<evidence type="ECO:0000256" key="1">
    <source>
        <dbReference type="ARBA" id="ARBA00004479"/>
    </source>
</evidence>
<dbReference type="Gene3D" id="1.10.510.10">
    <property type="entry name" value="Transferase(Phosphotransferase) domain 1"/>
    <property type="match status" value="1"/>
</dbReference>
<keyword evidence="4" id="KW-0732">Signal</keyword>
<protein>
    <recommendedName>
        <fullName evidence="2">guanylate cyclase</fullName>
        <ecNumber evidence="2">4.6.1.2</ecNumber>
    </recommendedName>
</protein>
<evidence type="ECO:0000256" key="10">
    <source>
        <dbReference type="ARBA" id="ARBA00023180"/>
    </source>
</evidence>
<dbReference type="Gene3D" id="3.40.50.2300">
    <property type="match status" value="2"/>
</dbReference>
<comment type="subcellular location">
    <subcellularLocation>
        <location evidence="1">Membrane</location>
        <topology evidence="1">Single-pass type I membrane protein</topology>
    </subcellularLocation>
</comment>
<keyword evidence="15" id="KW-1185">Reference proteome</keyword>
<evidence type="ECO:0000313" key="16">
    <source>
        <dbReference type="RefSeq" id="XP_006825072.1"/>
    </source>
</evidence>
<dbReference type="PANTHER" id="PTHR11920:SF335">
    <property type="entry name" value="GUANYLATE CYCLASE"/>
    <property type="match status" value="1"/>
</dbReference>
<evidence type="ECO:0000256" key="11">
    <source>
        <dbReference type="ARBA" id="ARBA00023239"/>
    </source>
</evidence>
<name>A0ABM0MYI1_SACKO</name>
<evidence type="ECO:0000256" key="8">
    <source>
        <dbReference type="ARBA" id="ARBA00023136"/>
    </source>
</evidence>
<keyword evidence="3 13" id="KW-0812">Transmembrane</keyword>
<feature type="transmembrane region" description="Helical" evidence="13">
    <location>
        <begin position="217"/>
        <end position="243"/>
    </location>
</feature>
<dbReference type="Pfam" id="PF01094">
    <property type="entry name" value="ANF_receptor"/>
    <property type="match status" value="1"/>
</dbReference>
<dbReference type="InterPro" id="IPR011009">
    <property type="entry name" value="Kinase-like_dom_sf"/>
</dbReference>
<evidence type="ECO:0000256" key="13">
    <source>
        <dbReference type="SAM" id="Phobius"/>
    </source>
</evidence>
<evidence type="ECO:0000256" key="3">
    <source>
        <dbReference type="ARBA" id="ARBA00022692"/>
    </source>
</evidence>
<reference evidence="16" key="1">
    <citation type="submission" date="2025-08" db="UniProtKB">
        <authorList>
            <consortium name="RefSeq"/>
        </authorList>
    </citation>
    <scope>IDENTIFICATION</scope>
    <source>
        <tissue evidence="16">Testes</tissue>
    </source>
</reference>
<keyword evidence="8 13" id="KW-0472">Membrane</keyword>
<keyword evidence="9" id="KW-0675">Receptor</keyword>
<dbReference type="InterPro" id="IPR001170">
    <property type="entry name" value="ANPR/GUC"/>
</dbReference>
<keyword evidence="5" id="KW-0547">Nucleotide-binding</keyword>
<dbReference type="InterPro" id="IPR000719">
    <property type="entry name" value="Prot_kinase_dom"/>
</dbReference>
<evidence type="ECO:0000256" key="7">
    <source>
        <dbReference type="ARBA" id="ARBA00023134"/>
    </source>
</evidence>
<dbReference type="InterPro" id="IPR028082">
    <property type="entry name" value="Peripla_BP_I"/>
</dbReference>
<dbReference type="SUPFAM" id="SSF53822">
    <property type="entry name" value="Periplasmic binding protein-like I"/>
    <property type="match status" value="1"/>
</dbReference>
<evidence type="ECO:0000256" key="2">
    <source>
        <dbReference type="ARBA" id="ARBA00012202"/>
    </source>
</evidence>
<dbReference type="EC" id="4.6.1.2" evidence="2"/>
<accession>A0ABM0MYI1</accession>
<sequence>MAADDTSYPVIAADDLFNILPLHPQASGQPGKESFWQRSDGRDNDAIEAFNYVLLMAPTPFNGQEYDNFLESVASKMADSPFNIPRENITKIDGTYASYLHDAVLGYAITLDEMLQQGGNPRDGRLFRQILPTVSFTGLTGHVTFDNNGDRRQDYSLYDFRDSREFLSVGIYDAHLRTYVPSSEAEIQWGNSENTPPADAPKCGFDGALCVYRDEALYISGITVGAMLGCVLVLSPFLLSYIIKVRRKRKFEKELMTFNWKINYSDIHQNRRGKSLGSVYSGISDITSDEDGRSICTTITSSSTFSGKRVQIFTTRGTYKGQIVALKMINKKNIVLNREQLLELRMGLHFLHNKTPIGFHGNFKSSDCLVDNRWVVKISDYGLRLFKDGQEYEHSEHAHYKKLLWRAPELLREPNSSVIGYKKGDIYSLGIIFQEIALRDEPYCMFPDLSPKGKKSKGM</sequence>
<evidence type="ECO:0000313" key="15">
    <source>
        <dbReference type="Proteomes" id="UP000694865"/>
    </source>
</evidence>